<dbReference type="OrthoDB" id="40623at2157"/>
<evidence type="ECO:0000313" key="4">
    <source>
        <dbReference type="Proteomes" id="UP000582213"/>
    </source>
</evidence>
<reference evidence="1 4" key="2">
    <citation type="submission" date="2020-08" db="EMBL/GenBank/DDBJ databases">
        <title>Genomic Encyclopedia of Type Strains, Phase IV (KMG-IV): sequencing the most valuable type-strain genomes for metagenomic binning, comparative biology and taxonomic classification.</title>
        <authorList>
            <person name="Goeker M."/>
        </authorList>
    </citation>
    <scope>NUCLEOTIDE SEQUENCE [LARGE SCALE GENOMIC DNA]</scope>
    <source>
        <strain evidence="1 4">DSM 12421</strain>
    </source>
</reference>
<dbReference type="Proteomes" id="UP000427373">
    <property type="component" value="Chromosome"/>
</dbReference>
<accession>A0A650CHW6</accession>
<dbReference type="KEGG" id="soh:D1869_08725"/>
<protein>
    <submittedName>
        <fullName evidence="2">Uncharacterized protein</fullName>
    </submittedName>
</protein>
<dbReference type="EMBL" id="JACHFY010000040">
    <property type="protein sequence ID" value="MBB5255064.1"/>
    <property type="molecule type" value="Genomic_DNA"/>
</dbReference>
<evidence type="ECO:0000313" key="2">
    <source>
        <dbReference type="EMBL" id="QGR17265.1"/>
    </source>
</evidence>
<dbReference type="Proteomes" id="UP000582213">
    <property type="component" value="Unassembled WGS sequence"/>
</dbReference>
<dbReference type="AlphaFoldDB" id="A0A650CHW6"/>
<proteinExistence type="predicted"/>
<reference evidence="2 3" key="1">
    <citation type="submission" date="2019-10" db="EMBL/GenBank/DDBJ databases">
        <title>Genome Sequences from Six Type Strain Members of the Archaeal Family Sulfolobaceae: Acidianus ambivalens, Acidianus infernus, Metallosphaera prunae, Stygiolobus azoricus, Sulfolobus metallicus, and Sulfurisphaera ohwakuensis.</title>
        <authorList>
            <person name="Counts J.A."/>
            <person name="Kelly R.M."/>
        </authorList>
    </citation>
    <scope>NUCLEOTIDE SEQUENCE [LARGE SCALE GENOMIC DNA]</scope>
    <source>
        <strain evidence="2 3">TA-1</strain>
    </source>
</reference>
<dbReference type="RefSeq" id="WP_156014754.1">
    <property type="nucleotide sequence ID" value="NZ_CP045484.1"/>
</dbReference>
<keyword evidence="3" id="KW-1185">Reference proteome</keyword>
<dbReference type="GeneID" id="42801325"/>
<evidence type="ECO:0000313" key="3">
    <source>
        <dbReference type="Proteomes" id="UP000427373"/>
    </source>
</evidence>
<dbReference type="EMBL" id="CP045484">
    <property type="protein sequence ID" value="QGR17265.1"/>
    <property type="molecule type" value="Genomic_DNA"/>
</dbReference>
<organism evidence="2 3">
    <name type="scientific">Sulfurisphaera ohwakuensis</name>
    <dbReference type="NCBI Taxonomy" id="69656"/>
    <lineage>
        <taxon>Archaea</taxon>
        <taxon>Thermoproteota</taxon>
        <taxon>Thermoprotei</taxon>
        <taxon>Sulfolobales</taxon>
        <taxon>Sulfolobaceae</taxon>
        <taxon>Sulfurisphaera</taxon>
    </lineage>
</organism>
<evidence type="ECO:0000313" key="1">
    <source>
        <dbReference type="EMBL" id="MBB5255064.1"/>
    </source>
</evidence>
<name>A0A650CHW6_SULOH</name>
<gene>
    <name evidence="2" type="ORF">D1869_08725</name>
    <name evidence="1" type="ORF">HNQ62_002839</name>
</gene>
<sequence>MDRKELLKLINHFKNVESGIEKLKPELQGSKYYHVYAERKINIDKDGNARIVSVREFLPIFSGISEEYISFKLDEVKGISYSKINYIKRENLLSKEKLNAEAEIQQDKNQLLVRMKFLPPLRVGDKVRLKYTVRIKGFVSEGENIDSVQVASFTYYLKLLIYLPKRPKRAEVYKVTFGDSDIISKIPLGIDEDYNFVVNDTMIKFEIYRIAFSTYSVIWEI</sequence>